<feature type="domain" description="N-acetyltransferase" evidence="6">
    <location>
        <begin position="4"/>
        <end position="150"/>
    </location>
</feature>
<proteinExistence type="inferred from homology"/>
<evidence type="ECO:0000256" key="1">
    <source>
        <dbReference type="ARBA" id="ARBA00005395"/>
    </source>
</evidence>
<comment type="subcellular location">
    <subcellularLocation>
        <location evidence="5">Cytoplasm</location>
    </subcellularLocation>
</comment>
<keyword evidence="7" id="KW-0689">Ribosomal protein</keyword>
<dbReference type="GO" id="GO:0005840">
    <property type="term" value="C:ribosome"/>
    <property type="evidence" value="ECO:0007669"/>
    <property type="project" value="UniProtKB-KW"/>
</dbReference>
<comment type="function">
    <text evidence="5">Acetylates the N-terminal alanine of ribosomal protein bS18.</text>
</comment>
<dbReference type="PANTHER" id="PTHR43420:SF44">
    <property type="entry name" value="ACETYLTRANSFERASE YPEA"/>
    <property type="match status" value="1"/>
</dbReference>
<evidence type="ECO:0000256" key="2">
    <source>
        <dbReference type="ARBA" id="ARBA00022490"/>
    </source>
</evidence>
<dbReference type="KEGG" id="jpo:G7058_05020"/>
<evidence type="ECO:0000256" key="3">
    <source>
        <dbReference type="ARBA" id="ARBA00022679"/>
    </source>
</evidence>
<dbReference type="Gene3D" id="3.40.630.30">
    <property type="match status" value="1"/>
</dbReference>
<protein>
    <recommendedName>
        <fullName evidence="5">[Ribosomal protein bS18]-alanine N-acetyltransferase</fullName>
        <ecNumber evidence="5">2.3.1.266</ecNumber>
    </recommendedName>
</protein>
<dbReference type="InterPro" id="IPR016181">
    <property type="entry name" value="Acyl_CoA_acyltransferase"/>
</dbReference>
<dbReference type="SUPFAM" id="SSF55729">
    <property type="entry name" value="Acyl-CoA N-acyltransferases (Nat)"/>
    <property type="match status" value="1"/>
</dbReference>
<gene>
    <name evidence="7" type="primary">rimI</name>
    <name evidence="7" type="ORF">G7058_05020</name>
</gene>
<dbReference type="InterPro" id="IPR000182">
    <property type="entry name" value="GNAT_dom"/>
</dbReference>
<evidence type="ECO:0000259" key="6">
    <source>
        <dbReference type="PROSITE" id="PS51186"/>
    </source>
</evidence>
<evidence type="ECO:0000313" key="8">
    <source>
        <dbReference type="Proteomes" id="UP000501830"/>
    </source>
</evidence>
<keyword evidence="2 5" id="KW-0963">Cytoplasm</keyword>
<dbReference type="EMBL" id="CP049889">
    <property type="protein sequence ID" value="QIK51474.1"/>
    <property type="molecule type" value="Genomic_DNA"/>
</dbReference>
<dbReference type="GeneID" id="94552631"/>
<evidence type="ECO:0000313" key="7">
    <source>
        <dbReference type="EMBL" id="QIK51474.1"/>
    </source>
</evidence>
<sequence length="152" mass="17148">MISDNIRVLALTDAEAILTICLDANAGETTWKLSSFERDLENIYNVYLGYEEADTLVGFIGCSLMFETLAINNFAVLSSHKRQGIGEKLLQGLLAYGKEKGVENFILEVRVSNEAAIALYKKYGFIEIDIRKNYYEQPVEDAYIFQLTLGKE</sequence>
<dbReference type="CDD" id="cd04301">
    <property type="entry name" value="NAT_SF"/>
    <property type="match status" value="1"/>
</dbReference>
<dbReference type="InterPro" id="IPR006464">
    <property type="entry name" value="AcTrfase_RimI/Ard1"/>
</dbReference>
<dbReference type="InterPro" id="IPR050680">
    <property type="entry name" value="YpeA/RimI_acetyltransf"/>
</dbReference>
<organism evidence="7 8">
    <name type="scientific">Jeotgalibaca porci</name>
    <dbReference type="NCBI Taxonomy" id="1868793"/>
    <lineage>
        <taxon>Bacteria</taxon>
        <taxon>Bacillati</taxon>
        <taxon>Bacillota</taxon>
        <taxon>Bacilli</taxon>
        <taxon>Lactobacillales</taxon>
        <taxon>Carnobacteriaceae</taxon>
        <taxon>Jeotgalibaca</taxon>
    </lineage>
</organism>
<dbReference type="NCBIfam" id="TIGR01575">
    <property type="entry name" value="rimI"/>
    <property type="match status" value="1"/>
</dbReference>
<keyword evidence="8" id="KW-1185">Reference proteome</keyword>
<dbReference type="PANTHER" id="PTHR43420">
    <property type="entry name" value="ACETYLTRANSFERASE"/>
    <property type="match status" value="1"/>
</dbReference>
<dbReference type="Pfam" id="PF00583">
    <property type="entry name" value="Acetyltransf_1"/>
    <property type="match status" value="1"/>
</dbReference>
<dbReference type="GO" id="GO:0005737">
    <property type="term" value="C:cytoplasm"/>
    <property type="evidence" value="ECO:0007669"/>
    <property type="project" value="UniProtKB-SubCell"/>
</dbReference>
<dbReference type="RefSeq" id="WP_166062530.1">
    <property type="nucleotide sequence ID" value="NZ_CP049889.1"/>
</dbReference>
<keyword evidence="3 7" id="KW-0808">Transferase</keyword>
<comment type="similarity">
    <text evidence="1 5">Belongs to the acetyltransferase family. RimI subfamily.</text>
</comment>
<name>A0A6G7WGU2_9LACT</name>
<keyword evidence="4" id="KW-0012">Acyltransferase</keyword>
<evidence type="ECO:0000256" key="5">
    <source>
        <dbReference type="RuleBase" id="RU363094"/>
    </source>
</evidence>
<dbReference type="Proteomes" id="UP000501830">
    <property type="component" value="Chromosome"/>
</dbReference>
<accession>A0A6G7WGU2</accession>
<comment type="catalytic activity">
    <reaction evidence="5">
        <text>N-terminal L-alanyl-[ribosomal protein bS18] + acetyl-CoA = N-terminal N(alpha)-acetyl-L-alanyl-[ribosomal protein bS18] + CoA + H(+)</text>
        <dbReference type="Rhea" id="RHEA:43756"/>
        <dbReference type="Rhea" id="RHEA-COMP:10676"/>
        <dbReference type="Rhea" id="RHEA-COMP:10677"/>
        <dbReference type="ChEBI" id="CHEBI:15378"/>
        <dbReference type="ChEBI" id="CHEBI:57287"/>
        <dbReference type="ChEBI" id="CHEBI:57288"/>
        <dbReference type="ChEBI" id="CHEBI:64718"/>
        <dbReference type="ChEBI" id="CHEBI:83683"/>
        <dbReference type="EC" id="2.3.1.266"/>
    </reaction>
</comment>
<dbReference type="GO" id="GO:0008999">
    <property type="term" value="F:protein-N-terminal-alanine acetyltransferase activity"/>
    <property type="evidence" value="ECO:0007669"/>
    <property type="project" value="UniProtKB-EC"/>
</dbReference>
<dbReference type="EC" id="2.3.1.266" evidence="5"/>
<evidence type="ECO:0000256" key="4">
    <source>
        <dbReference type="ARBA" id="ARBA00023315"/>
    </source>
</evidence>
<dbReference type="AlphaFoldDB" id="A0A6G7WGU2"/>
<dbReference type="PROSITE" id="PS51186">
    <property type="entry name" value="GNAT"/>
    <property type="match status" value="1"/>
</dbReference>
<keyword evidence="7" id="KW-0687">Ribonucleoprotein</keyword>
<reference evidence="7 8" key="1">
    <citation type="journal article" date="2017" name="Int. J. Syst. Evol. Microbiol.">
        <title>Jeotgalibaca porci sp. nov. and Jeotgalibaca arthritidis sp. nov., isolated from pigs, and emended description of the genus Jeotgalibaca.</title>
        <authorList>
            <person name="Zamora L."/>
            <person name="Perez-Sancho M."/>
            <person name="Dominguez L."/>
            <person name="Fernandez-Garayzabal J.F."/>
            <person name="Vela A.I."/>
        </authorList>
    </citation>
    <scope>NUCLEOTIDE SEQUENCE [LARGE SCALE GENOMIC DNA]</scope>
    <source>
        <strain evidence="7 8">CCUG 69148</strain>
    </source>
</reference>